<evidence type="ECO:0000313" key="1">
    <source>
        <dbReference type="EMBL" id="WWC67055.1"/>
    </source>
</evidence>
<dbReference type="AlphaFoldDB" id="A0AAJ8L125"/>
<proteinExistence type="predicted"/>
<gene>
    <name evidence="1" type="ORF">I206_100962</name>
</gene>
<sequence>MSYHATAPTLQAQPSIEQPYVAKQPAAKTMMNATSANTQVSNQQEPLRLRGGCPGHLCGLPILPCRCDICIIPIPCC</sequence>
<dbReference type="GeneID" id="30168733"/>
<evidence type="ECO:0000313" key="2">
    <source>
        <dbReference type="Proteomes" id="UP000094020"/>
    </source>
</evidence>
<keyword evidence="2" id="KW-1185">Reference proteome</keyword>
<dbReference type="KEGG" id="kpin:30168733"/>
<accession>A0AAJ8L125</accession>
<dbReference type="RefSeq" id="XP_070058404.1">
    <property type="nucleotide sequence ID" value="XM_070202303.1"/>
</dbReference>
<name>A0AAJ8L125_9TREE</name>
<dbReference type="EMBL" id="CP144519">
    <property type="protein sequence ID" value="WWC67055.1"/>
    <property type="molecule type" value="Genomic_DNA"/>
</dbReference>
<dbReference type="Proteomes" id="UP000094020">
    <property type="component" value="Chromosome 1"/>
</dbReference>
<reference evidence="1" key="2">
    <citation type="submission" date="2024-02" db="EMBL/GenBank/DDBJ databases">
        <title>Comparative genomics of Cryptococcus and Kwoniella reveals pathogenesis evolution and contrasting modes of karyotype evolution via chromosome fusion or intercentromeric recombination.</title>
        <authorList>
            <person name="Coelho M.A."/>
            <person name="David-Palma M."/>
            <person name="Shea T."/>
            <person name="Bowers K."/>
            <person name="McGinley-Smith S."/>
            <person name="Mohammad A.W."/>
            <person name="Gnirke A."/>
            <person name="Yurkov A.M."/>
            <person name="Nowrousian M."/>
            <person name="Sun S."/>
            <person name="Cuomo C.A."/>
            <person name="Heitman J."/>
        </authorList>
    </citation>
    <scope>NUCLEOTIDE SEQUENCE</scope>
    <source>
        <strain evidence="1">CBS 10737</strain>
    </source>
</reference>
<reference evidence="1" key="1">
    <citation type="submission" date="2013-07" db="EMBL/GenBank/DDBJ databases">
        <authorList>
            <consortium name="The Broad Institute Genome Sequencing Platform"/>
            <person name="Cuomo C."/>
            <person name="Litvintseva A."/>
            <person name="Chen Y."/>
            <person name="Heitman J."/>
            <person name="Sun S."/>
            <person name="Springer D."/>
            <person name="Dromer F."/>
            <person name="Young S.K."/>
            <person name="Zeng Q."/>
            <person name="Gargeya S."/>
            <person name="Fitzgerald M."/>
            <person name="Abouelleil A."/>
            <person name="Alvarado L."/>
            <person name="Berlin A.M."/>
            <person name="Chapman S.B."/>
            <person name="Dewar J."/>
            <person name="Goldberg J."/>
            <person name="Griggs A."/>
            <person name="Gujja S."/>
            <person name="Hansen M."/>
            <person name="Howarth C."/>
            <person name="Imamovic A."/>
            <person name="Larimer J."/>
            <person name="McCowan C."/>
            <person name="Murphy C."/>
            <person name="Pearson M."/>
            <person name="Priest M."/>
            <person name="Roberts A."/>
            <person name="Saif S."/>
            <person name="Shea T."/>
            <person name="Sykes S."/>
            <person name="Wortman J."/>
            <person name="Nusbaum C."/>
            <person name="Birren B."/>
        </authorList>
    </citation>
    <scope>NUCLEOTIDE SEQUENCE</scope>
    <source>
        <strain evidence="1">CBS 10737</strain>
    </source>
</reference>
<organism evidence="1 2">
    <name type="scientific">Kwoniella pini CBS 10737</name>
    <dbReference type="NCBI Taxonomy" id="1296096"/>
    <lineage>
        <taxon>Eukaryota</taxon>
        <taxon>Fungi</taxon>
        <taxon>Dikarya</taxon>
        <taxon>Basidiomycota</taxon>
        <taxon>Agaricomycotina</taxon>
        <taxon>Tremellomycetes</taxon>
        <taxon>Tremellales</taxon>
        <taxon>Cryptococcaceae</taxon>
        <taxon>Kwoniella</taxon>
    </lineage>
</organism>
<protein>
    <submittedName>
        <fullName evidence="1">Uncharacterized protein</fullName>
    </submittedName>
</protein>